<evidence type="ECO:0000313" key="5">
    <source>
        <dbReference type="EMBL" id="KAF9923118.1"/>
    </source>
</evidence>
<reference evidence="5" key="1">
    <citation type="journal article" date="2020" name="Fungal Divers.">
        <title>Resolving the Mortierellaceae phylogeny through synthesis of multi-gene phylogenetics and phylogenomics.</title>
        <authorList>
            <person name="Vandepol N."/>
            <person name="Liber J."/>
            <person name="Desiro A."/>
            <person name="Na H."/>
            <person name="Kennedy M."/>
            <person name="Barry K."/>
            <person name="Grigoriev I.V."/>
            <person name="Miller A.N."/>
            <person name="O'Donnell K."/>
            <person name="Stajich J.E."/>
            <person name="Bonito G."/>
        </authorList>
    </citation>
    <scope>NUCLEOTIDE SEQUENCE</scope>
    <source>
        <strain evidence="5">MES-2147</strain>
    </source>
</reference>
<dbReference type="Pfam" id="PF21041">
    <property type="entry name" value="XMAP215_CLASP_TOG"/>
    <property type="match status" value="1"/>
</dbReference>
<evidence type="ECO:0000256" key="3">
    <source>
        <dbReference type="ARBA" id="ARBA00023212"/>
    </source>
</evidence>
<dbReference type="GO" id="GO:0046785">
    <property type="term" value="P:microtubule polymerization"/>
    <property type="evidence" value="ECO:0007669"/>
    <property type="project" value="InterPro"/>
</dbReference>
<evidence type="ECO:0000256" key="1">
    <source>
        <dbReference type="ARBA" id="ARBA00004245"/>
    </source>
</evidence>
<evidence type="ECO:0000256" key="2">
    <source>
        <dbReference type="ARBA" id="ARBA00022490"/>
    </source>
</evidence>
<accession>A0A9P6IIJ2</accession>
<dbReference type="OrthoDB" id="205662at2759"/>
<dbReference type="GO" id="GO:0007051">
    <property type="term" value="P:spindle organization"/>
    <property type="evidence" value="ECO:0007669"/>
    <property type="project" value="InterPro"/>
</dbReference>
<dbReference type="EMBL" id="JAAAHW010010751">
    <property type="protein sequence ID" value="KAF9923118.1"/>
    <property type="molecule type" value="Genomic_DNA"/>
</dbReference>
<evidence type="ECO:0000259" key="4">
    <source>
        <dbReference type="SMART" id="SM01349"/>
    </source>
</evidence>
<gene>
    <name evidence="5" type="primary">STU2_2</name>
    <name evidence="5" type="ORF">BGZ65_009108</name>
</gene>
<dbReference type="GO" id="GO:0051010">
    <property type="term" value="F:microtubule plus-end binding"/>
    <property type="evidence" value="ECO:0007669"/>
    <property type="project" value="InterPro"/>
</dbReference>
<dbReference type="InterPro" id="IPR016024">
    <property type="entry name" value="ARM-type_fold"/>
</dbReference>
<evidence type="ECO:0000313" key="6">
    <source>
        <dbReference type="Proteomes" id="UP000749646"/>
    </source>
</evidence>
<name>A0A9P6IIJ2_9FUNG</name>
<dbReference type="SMART" id="SM01349">
    <property type="entry name" value="TOG"/>
    <property type="match status" value="1"/>
</dbReference>
<sequence>MDEYGSAPVENFNAIPVHDRLDNKNWKARVSAYEELAKLFRTSVDDSDFCQFEGSLKKMALDSNAVAQESGVSTLIQFVENAPEPNRTKSSVVPAVVEKCLSSTRAGTKAKALELILLYVEVDTPDPVIEDVLPGLDAKLPKLVATTTNTLAAVIRTFGVKNMNIKPLVKKLPPLFGHSDKN</sequence>
<dbReference type="InterPro" id="IPR045110">
    <property type="entry name" value="XMAP215"/>
</dbReference>
<comment type="caution">
    <text evidence="5">The sequence shown here is derived from an EMBL/GenBank/DDBJ whole genome shotgun (WGS) entry which is preliminary data.</text>
</comment>
<keyword evidence="2" id="KW-0963">Cytoplasm</keyword>
<dbReference type="Proteomes" id="UP000749646">
    <property type="component" value="Unassembled WGS sequence"/>
</dbReference>
<proteinExistence type="predicted"/>
<dbReference type="PANTHER" id="PTHR12609">
    <property type="entry name" value="MICROTUBULE ASSOCIATED PROTEIN XMAP215"/>
    <property type="match status" value="1"/>
</dbReference>
<feature type="domain" description="TOG" evidence="4">
    <location>
        <begin position="2"/>
        <end position="182"/>
    </location>
</feature>
<dbReference type="GO" id="GO:0061863">
    <property type="term" value="F:microtubule plus end polymerase"/>
    <property type="evidence" value="ECO:0007669"/>
    <property type="project" value="InterPro"/>
</dbReference>
<dbReference type="InterPro" id="IPR034085">
    <property type="entry name" value="TOG"/>
</dbReference>
<organism evidence="5 6">
    <name type="scientific">Modicella reniformis</name>
    <dbReference type="NCBI Taxonomy" id="1440133"/>
    <lineage>
        <taxon>Eukaryota</taxon>
        <taxon>Fungi</taxon>
        <taxon>Fungi incertae sedis</taxon>
        <taxon>Mucoromycota</taxon>
        <taxon>Mortierellomycotina</taxon>
        <taxon>Mortierellomycetes</taxon>
        <taxon>Mortierellales</taxon>
        <taxon>Mortierellaceae</taxon>
        <taxon>Modicella</taxon>
    </lineage>
</organism>
<keyword evidence="3" id="KW-0206">Cytoskeleton</keyword>
<keyword evidence="6" id="KW-1185">Reference proteome</keyword>
<dbReference type="InterPro" id="IPR011989">
    <property type="entry name" value="ARM-like"/>
</dbReference>
<dbReference type="SUPFAM" id="SSF48371">
    <property type="entry name" value="ARM repeat"/>
    <property type="match status" value="1"/>
</dbReference>
<comment type="subcellular location">
    <subcellularLocation>
        <location evidence="1">Cytoplasm</location>
        <location evidence="1">Cytoskeleton</location>
    </subcellularLocation>
</comment>
<protein>
    <submittedName>
        <fullName evidence="5">Microtubule-associated protein, microtubule dynamics during spindle orientation</fullName>
    </submittedName>
</protein>
<dbReference type="AlphaFoldDB" id="A0A9P6IIJ2"/>
<dbReference type="Gene3D" id="1.25.10.10">
    <property type="entry name" value="Leucine-rich Repeat Variant"/>
    <property type="match status" value="1"/>
</dbReference>
<dbReference type="InterPro" id="IPR048491">
    <property type="entry name" value="XMAP215_CLASP_TOG"/>
</dbReference>
<dbReference type="GO" id="GO:0005856">
    <property type="term" value="C:cytoskeleton"/>
    <property type="evidence" value="ECO:0007669"/>
    <property type="project" value="UniProtKB-SubCell"/>
</dbReference>
<feature type="non-terminal residue" evidence="5">
    <location>
        <position position="182"/>
    </location>
</feature>
<dbReference type="GO" id="GO:0030951">
    <property type="term" value="P:establishment or maintenance of microtubule cytoskeleton polarity"/>
    <property type="evidence" value="ECO:0007669"/>
    <property type="project" value="InterPro"/>
</dbReference>